<name>A0A2R6XL24_MARPO</name>
<evidence type="ECO:0000313" key="1">
    <source>
        <dbReference type="EMBL" id="PTQ46789.1"/>
    </source>
</evidence>
<dbReference type="EMBL" id="KZ772682">
    <property type="protein sequence ID" value="PTQ46789.1"/>
    <property type="molecule type" value="Genomic_DNA"/>
</dbReference>
<keyword evidence="2" id="KW-1185">Reference proteome</keyword>
<evidence type="ECO:0000313" key="2">
    <source>
        <dbReference type="Proteomes" id="UP000244005"/>
    </source>
</evidence>
<sequence length="70" mass="8022">MRISMHSESELRCTPERKSCPLFGIHRIIEVDVQLNEKMQTRLLDPVIKKSPRHAPLTSSFSSNDDQSLS</sequence>
<proteinExistence type="predicted"/>
<gene>
    <name evidence="1" type="ORF">MARPO_0010s0165</name>
</gene>
<accession>A0A2R6XL24</accession>
<reference evidence="2" key="1">
    <citation type="journal article" date="2017" name="Cell">
        <title>Insights into land plant evolution garnered from the Marchantia polymorpha genome.</title>
        <authorList>
            <person name="Bowman J.L."/>
            <person name="Kohchi T."/>
            <person name="Yamato K.T."/>
            <person name="Jenkins J."/>
            <person name="Shu S."/>
            <person name="Ishizaki K."/>
            <person name="Yamaoka S."/>
            <person name="Nishihama R."/>
            <person name="Nakamura Y."/>
            <person name="Berger F."/>
            <person name="Adam C."/>
            <person name="Aki S.S."/>
            <person name="Althoff F."/>
            <person name="Araki T."/>
            <person name="Arteaga-Vazquez M.A."/>
            <person name="Balasubrmanian S."/>
            <person name="Barry K."/>
            <person name="Bauer D."/>
            <person name="Boehm C.R."/>
            <person name="Briginshaw L."/>
            <person name="Caballero-Perez J."/>
            <person name="Catarino B."/>
            <person name="Chen F."/>
            <person name="Chiyoda S."/>
            <person name="Chovatia M."/>
            <person name="Davies K.M."/>
            <person name="Delmans M."/>
            <person name="Demura T."/>
            <person name="Dierschke T."/>
            <person name="Dolan L."/>
            <person name="Dorantes-Acosta A.E."/>
            <person name="Eklund D.M."/>
            <person name="Florent S.N."/>
            <person name="Flores-Sandoval E."/>
            <person name="Fujiyama A."/>
            <person name="Fukuzawa H."/>
            <person name="Galik B."/>
            <person name="Grimanelli D."/>
            <person name="Grimwood J."/>
            <person name="Grossniklaus U."/>
            <person name="Hamada T."/>
            <person name="Haseloff J."/>
            <person name="Hetherington A.J."/>
            <person name="Higo A."/>
            <person name="Hirakawa Y."/>
            <person name="Hundley H.N."/>
            <person name="Ikeda Y."/>
            <person name="Inoue K."/>
            <person name="Inoue S.I."/>
            <person name="Ishida S."/>
            <person name="Jia Q."/>
            <person name="Kakita M."/>
            <person name="Kanazawa T."/>
            <person name="Kawai Y."/>
            <person name="Kawashima T."/>
            <person name="Kennedy M."/>
            <person name="Kinose K."/>
            <person name="Kinoshita T."/>
            <person name="Kohara Y."/>
            <person name="Koide E."/>
            <person name="Komatsu K."/>
            <person name="Kopischke S."/>
            <person name="Kubo M."/>
            <person name="Kyozuka J."/>
            <person name="Lagercrantz U."/>
            <person name="Lin S.S."/>
            <person name="Lindquist E."/>
            <person name="Lipzen A.M."/>
            <person name="Lu C.W."/>
            <person name="De Luna E."/>
            <person name="Martienssen R.A."/>
            <person name="Minamino N."/>
            <person name="Mizutani M."/>
            <person name="Mizutani M."/>
            <person name="Mochizuki N."/>
            <person name="Monte I."/>
            <person name="Mosher R."/>
            <person name="Nagasaki H."/>
            <person name="Nakagami H."/>
            <person name="Naramoto S."/>
            <person name="Nishitani K."/>
            <person name="Ohtani M."/>
            <person name="Okamoto T."/>
            <person name="Okumura M."/>
            <person name="Phillips J."/>
            <person name="Pollak B."/>
            <person name="Reinders A."/>
            <person name="Rovekamp M."/>
            <person name="Sano R."/>
            <person name="Sawa S."/>
            <person name="Schmid M.W."/>
            <person name="Shirakawa M."/>
            <person name="Solano R."/>
            <person name="Spunde A."/>
            <person name="Suetsugu N."/>
            <person name="Sugano S."/>
            <person name="Sugiyama A."/>
            <person name="Sun R."/>
            <person name="Suzuki Y."/>
            <person name="Takenaka M."/>
            <person name="Takezawa D."/>
            <person name="Tomogane H."/>
            <person name="Tsuzuki M."/>
            <person name="Ueda T."/>
            <person name="Umeda M."/>
            <person name="Ward J.M."/>
            <person name="Watanabe Y."/>
            <person name="Yazaki K."/>
            <person name="Yokoyama R."/>
            <person name="Yoshitake Y."/>
            <person name="Yotsui I."/>
            <person name="Zachgo S."/>
            <person name="Schmutz J."/>
        </authorList>
    </citation>
    <scope>NUCLEOTIDE SEQUENCE [LARGE SCALE GENOMIC DNA]</scope>
    <source>
        <strain evidence="2">Tak-1</strain>
    </source>
</reference>
<dbReference type="AlphaFoldDB" id="A0A2R6XL24"/>
<dbReference type="Proteomes" id="UP000244005">
    <property type="component" value="Unassembled WGS sequence"/>
</dbReference>
<organism evidence="1 2">
    <name type="scientific">Marchantia polymorpha</name>
    <name type="common">Common liverwort</name>
    <name type="synonym">Marchantia aquatica</name>
    <dbReference type="NCBI Taxonomy" id="3197"/>
    <lineage>
        <taxon>Eukaryota</taxon>
        <taxon>Viridiplantae</taxon>
        <taxon>Streptophyta</taxon>
        <taxon>Embryophyta</taxon>
        <taxon>Marchantiophyta</taxon>
        <taxon>Marchantiopsida</taxon>
        <taxon>Marchantiidae</taxon>
        <taxon>Marchantiales</taxon>
        <taxon>Marchantiaceae</taxon>
        <taxon>Marchantia</taxon>
    </lineage>
</organism>
<protein>
    <submittedName>
        <fullName evidence="1">Uncharacterized protein</fullName>
    </submittedName>
</protein>
<dbReference type="Gramene" id="Mp5g22910.1">
    <property type="protein sequence ID" value="Mp5g22910.1.cds1"/>
    <property type="gene ID" value="Mp5g22910"/>
</dbReference>